<dbReference type="GO" id="GO:0046872">
    <property type="term" value="F:metal ion binding"/>
    <property type="evidence" value="ECO:0007669"/>
    <property type="project" value="UniProtKB-KW"/>
</dbReference>
<dbReference type="InterPro" id="IPR043502">
    <property type="entry name" value="DNA/RNA_pol_sf"/>
</dbReference>
<comment type="catalytic activity">
    <reaction evidence="9">
        <text>DNA(n) + a 2'-deoxyribonucleoside 5'-triphosphate = DNA(n+1) + diphosphate</text>
        <dbReference type="Rhea" id="RHEA:22508"/>
        <dbReference type="Rhea" id="RHEA-COMP:17339"/>
        <dbReference type="Rhea" id="RHEA-COMP:17340"/>
        <dbReference type="ChEBI" id="CHEBI:33019"/>
        <dbReference type="ChEBI" id="CHEBI:61560"/>
        <dbReference type="ChEBI" id="CHEBI:173112"/>
        <dbReference type="EC" id="2.7.7.49"/>
    </reaction>
</comment>
<gene>
    <name evidence="11" type="ORF">SAMN04488121_11754</name>
</gene>
<dbReference type="InterPro" id="IPR051083">
    <property type="entry name" value="GrpII_Intron_Splice-Mob/Def"/>
</dbReference>
<dbReference type="GO" id="GO:0003723">
    <property type="term" value="F:RNA binding"/>
    <property type="evidence" value="ECO:0007669"/>
    <property type="project" value="InterPro"/>
</dbReference>
<dbReference type="STRING" id="104663.SAMN04488121_11754"/>
<sequence length="364" mass="42417">MSSPRNLIIQEAEETHHSKEYLNDILAYYDKLYNQGLPVIYSIHHLCLLMGDLDKKVPKIITSRNSNYATFKIKKRSGGKREISAPFVPLRNIQQWIYQNILSKVPIHPSAYGFVKHKSIMDNAKVHVNQDFILNIDLLDFFTSIPEKRVYGIFKSLGYHPNLAVYLAKACTKNLVKEIDIEVLDWLNQAPFHQNNSVLPQGAPTSPQLSNLVCRRLDKRLNNYAVKNGCKYSRYADDITFSGSEVNNIKLGVIFRIINDEQFNVNLDKVKFFHKSSNRKIITGLIVSDKIRIPKKFKREIARHLHFTTMNGTQNHIQHLRQYHNFDKVNYRDWLYGKICYIKMIEPDFGLKLMTKFKSIDWGI</sequence>
<keyword evidence="2" id="KW-0808">Transferase</keyword>
<evidence type="ECO:0000313" key="12">
    <source>
        <dbReference type="Proteomes" id="UP000199045"/>
    </source>
</evidence>
<dbReference type="PROSITE" id="PS50878">
    <property type="entry name" value="RT_POL"/>
    <property type="match status" value="1"/>
</dbReference>
<feature type="domain" description="Reverse transcriptase" evidence="10">
    <location>
        <begin position="54"/>
        <end position="287"/>
    </location>
</feature>
<evidence type="ECO:0000313" key="11">
    <source>
        <dbReference type="EMBL" id="SDH66826.1"/>
    </source>
</evidence>
<keyword evidence="7" id="KW-0051">Antiviral defense</keyword>
<dbReference type="Pfam" id="PF00078">
    <property type="entry name" value="RVT_1"/>
    <property type="match status" value="1"/>
</dbReference>
<evidence type="ECO:0000256" key="3">
    <source>
        <dbReference type="ARBA" id="ARBA00022695"/>
    </source>
</evidence>
<protein>
    <recommendedName>
        <fullName evidence="1">RNA-directed DNA polymerase</fullName>
        <ecNumber evidence="1">2.7.7.49</ecNumber>
    </recommendedName>
</protein>
<keyword evidence="4" id="KW-0479">Metal-binding</keyword>
<dbReference type="PANTHER" id="PTHR34047:SF7">
    <property type="entry name" value="RNA-DIRECTED DNA POLYMERASE"/>
    <property type="match status" value="1"/>
</dbReference>
<dbReference type="PRINTS" id="PR00866">
    <property type="entry name" value="RNADNAPOLMS"/>
</dbReference>
<keyword evidence="6 11" id="KW-0695">RNA-directed DNA polymerase</keyword>
<evidence type="ECO:0000256" key="8">
    <source>
        <dbReference type="ARBA" id="ARBA00034120"/>
    </source>
</evidence>
<dbReference type="CDD" id="cd03487">
    <property type="entry name" value="RT_Bac_retron_II"/>
    <property type="match status" value="1"/>
</dbReference>
<keyword evidence="5" id="KW-0460">Magnesium</keyword>
<dbReference type="PANTHER" id="PTHR34047">
    <property type="entry name" value="NUCLEAR INTRON MATURASE 1, MITOCHONDRIAL-RELATED"/>
    <property type="match status" value="1"/>
</dbReference>
<organism evidence="11 12">
    <name type="scientific">Chitinophaga filiformis</name>
    <name type="common">Myxococcus filiformis</name>
    <name type="synonym">Flexibacter filiformis</name>
    <dbReference type="NCBI Taxonomy" id="104663"/>
    <lineage>
        <taxon>Bacteria</taxon>
        <taxon>Pseudomonadati</taxon>
        <taxon>Bacteroidota</taxon>
        <taxon>Chitinophagia</taxon>
        <taxon>Chitinophagales</taxon>
        <taxon>Chitinophagaceae</taxon>
        <taxon>Chitinophaga</taxon>
    </lineage>
</organism>
<dbReference type="SUPFAM" id="SSF56672">
    <property type="entry name" value="DNA/RNA polymerases"/>
    <property type="match status" value="1"/>
</dbReference>
<evidence type="ECO:0000256" key="7">
    <source>
        <dbReference type="ARBA" id="ARBA00023118"/>
    </source>
</evidence>
<evidence type="ECO:0000256" key="6">
    <source>
        <dbReference type="ARBA" id="ARBA00022918"/>
    </source>
</evidence>
<evidence type="ECO:0000256" key="5">
    <source>
        <dbReference type="ARBA" id="ARBA00022842"/>
    </source>
</evidence>
<dbReference type="EC" id="2.7.7.49" evidence="1"/>
<evidence type="ECO:0000256" key="2">
    <source>
        <dbReference type="ARBA" id="ARBA00022679"/>
    </source>
</evidence>
<dbReference type="AlphaFoldDB" id="A0A1G8EAA2"/>
<dbReference type="RefSeq" id="WP_089839099.1">
    <property type="nucleotide sequence ID" value="NZ_FNBN01000017.1"/>
</dbReference>
<comment type="similarity">
    <text evidence="8">Belongs to the bacterial reverse transcriptase family.</text>
</comment>
<keyword evidence="3" id="KW-0548">Nucleotidyltransferase</keyword>
<dbReference type="EMBL" id="FNBN01000017">
    <property type="protein sequence ID" value="SDH66826.1"/>
    <property type="molecule type" value="Genomic_DNA"/>
</dbReference>
<evidence type="ECO:0000256" key="4">
    <source>
        <dbReference type="ARBA" id="ARBA00022723"/>
    </source>
</evidence>
<accession>A0A1G8EAA2</accession>
<dbReference type="InterPro" id="IPR000123">
    <property type="entry name" value="Reverse_transcriptase_msDNA"/>
</dbReference>
<evidence type="ECO:0000256" key="1">
    <source>
        <dbReference type="ARBA" id="ARBA00012493"/>
    </source>
</evidence>
<reference evidence="11 12" key="1">
    <citation type="submission" date="2016-10" db="EMBL/GenBank/DDBJ databases">
        <authorList>
            <person name="de Groot N.N."/>
        </authorList>
    </citation>
    <scope>NUCLEOTIDE SEQUENCE [LARGE SCALE GENOMIC DNA]</scope>
    <source>
        <strain evidence="11 12">DSM 527</strain>
    </source>
</reference>
<evidence type="ECO:0000259" key="10">
    <source>
        <dbReference type="PROSITE" id="PS50878"/>
    </source>
</evidence>
<evidence type="ECO:0000256" key="9">
    <source>
        <dbReference type="ARBA" id="ARBA00048173"/>
    </source>
</evidence>
<dbReference type="GO" id="GO:0003964">
    <property type="term" value="F:RNA-directed DNA polymerase activity"/>
    <property type="evidence" value="ECO:0007669"/>
    <property type="project" value="UniProtKB-KW"/>
</dbReference>
<dbReference type="GO" id="GO:0051607">
    <property type="term" value="P:defense response to virus"/>
    <property type="evidence" value="ECO:0007669"/>
    <property type="project" value="UniProtKB-KW"/>
</dbReference>
<name>A0A1G8EAA2_CHIFI</name>
<dbReference type="InterPro" id="IPR000477">
    <property type="entry name" value="RT_dom"/>
</dbReference>
<proteinExistence type="inferred from homology"/>
<dbReference type="Proteomes" id="UP000199045">
    <property type="component" value="Unassembled WGS sequence"/>
</dbReference>
<dbReference type="OrthoDB" id="9780724at2"/>